<dbReference type="EMBL" id="ABJD02000101">
    <property type="protein sequence ID" value="EDU59458.1"/>
    <property type="molecule type" value="Genomic_DNA"/>
</dbReference>
<evidence type="ECO:0000313" key="2">
    <source>
        <dbReference type="Proteomes" id="UP000004506"/>
    </source>
</evidence>
<reference evidence="2" key="2">
    <citation type="submission" date="2008-04" db="EMBL/GenBank/DDBJ databases">
        <title>Draft genome sequence of Providencia stuartii(ATCC 25827).</title>
        <authorList>
            <person name="Sudarsanam P."/>
            <person name="Ley R."/>
            <person name="Guruge J."/>
            <person name="Turnbaugh P.J."/>
            <person name="Mahowald M."/>
            <person name="Liep D."/>
            <person name="Gordon J."/>
        </authorList>
    </citation>
    <scope>NUCLEOTIDE SEQUENCE [LARGE SCALE GENOMIC DNA]</scope>
    <source>
        <strain evidence="2">ATCC 25827</strain>
    </source>
</reference>
<comment type="caution">
    <text evidence="1">The sequence shown here is derived from an EMBL/GenBank/DDBJ whole genome shotgun (WGS) entry which is preliminary data.</text>
</comment>
<dbReference type="Proteomes" id="UP000004506">
    <property type="component" value="Unassembled WGS sequence"/>
</dbReference>
<evidence type="ECO:0000313" key="1">
    <source>
        <dbReference type="EMBL" id="EDU59458.1"/>
    </source>
</evidence>
<dbReference type="AlphaFoldDB" id="A0AA86YJP5"/>
<sequence>MALQDGEMFLAEKNLIPYKYHIRITLPIRLAAVQYLISLGHLII</sequence>
<gene>
    <name evidence="1" type="ORF">PROSTU_02647</name>
</gene>
<organism evidence="1 2">
    <name type="scientific">Providencia stuartii ATCC 25827</name>
    <dbReference type="NCBI Taxonomy" id="471874"/>
    <lineage>
        <taxon>Bacteria</taxon>
        <taxon>Pseudomonadati</taxon>
        <taxon>Pseudomonadota</taxon>
        <taxon>Gammaproteobacteria</taxon>
        <taxon>Enterobacterales</taxon>
        <taxon>Morganellaceae</taxon>
        <taxon>Providencia</taxon>
    </lineage>
</organism>
<reference evidence="2" key="1">
    <citation type="submission" date="2008-04" db="EMBL/GenBank/DDBJ databases">
        <title>Draft genome sequence of Providencia stuartii (ATCC 25827).</title>
        <authorList>
            <person name="Sudarsanam P."/>
            <person name="Ley R."/>
            <person name="Guruge J."/>
            <person name="Turnbaugh P.J."/>
            <person name="Mahowald M."/>
            <person name="Liep D."/>
            <person name="Gordon J."/>
        </authorList>
    </citation>
    <scope>NUCLEOTIDE SEQUENCE [LARGE SCALE GENOMIC DNA]</scope>
    <source>
        <strain evidence="2">ATCC 25827</strain>
    </source>
</reference>
<name>A0AA86YJP5_PROST</name>
<protein>
    <submittedName>
        <fullName evidence="1">Uncharacterized protein</fullName>
    </submittedName>
</protein>
<proteinExistence type="predicted"/>
<reference evidence="1 2" key="3">
    <citation type="submission" date="2008-05" db="EMBL/GenBank/DDBJ databases">
        <authorList>
            <person name="Fulton L."/>
            <person name="Clifton S."/>
            <person name="Fulton B."/>
            <person name="Xu J."/>
            <person name="Minx P."/>
            <person name="Pepin K.H."/>
            <person name="Johnson M."/>
            <person name="Thiruvilangam P."/>
            <person name="Bhonagiri V."/>
            <person name="Nash W.E."/>
            <person name="Mardis E.R."/>
            <person name="Wilson R.K."/>
        </authorList>
    </citation>
    <scope>NUCLEOTIDE SEQUENCE [LARGE SCALE GENOMIC DNA]</scope>
    <source>
        <strain evidence="1 2">ATCC 25827</strain>
    </source>
</reference>
<accession>A0AA86YJP5</accession>